<dbReference type="PANTHER" id="PTHR48228:SF2">
    <property type="entry name" value="E-CINNAMOYL-COA:R-PHENYLLACTATE COA TRANSFERASE LARGE SUBUNIT"/>
    <property type="match status" value="1"/>
</dbReference>
<dbReference type="AlphaFoldDB" id="A0A8J6MCJ1"/>
<gene>
    <name evidence="1" type="ORF">H8S62_04945</name>
</gene>
<evidence type="ECO:0000313" key="2">
    <source>
        <dbReference type="Proteomes" id="UP000607645"/>
    </source>
</evidence>
<evidence type="ECO:0000313" key="1">
    <source>
        <dbReference type="EMBL" id="MBC5736354.1"/>
    </source>
</evidence>
<dbReference type="EMBL" id="JACOPQ010000003">
    <property type="protein sequence ID" value="MBC5736354.1"/>
    <property type="molecule type" value="Genomic_DNA"/>
</dbReference>
<organism evidence="1 2">
    <name type="scientific">Lawsonibacter faecis</name>
    <dbReference type="NCBI Taxonomy" id="2763052"/>
    <lineage>
        <taxon>Bacteria</taxon>
        <taxon>Bacillati</taxon>
        <taxon>Bacillota</taxon>
        <taxon>Clostridia</taxon>
        <taxon>Eubacteriales</taxon>
        <taxon>Oscillospiraceae</taxon>
        <taxon>Lawsonibacter</taxon>
    </lineage>
</organism>
<dbReference type="GO" id="GO:0016740">
    <property type="term" value="F:transferase activity"/>
    <property type="evidence" value="ECO:0007669"/>
    <property type="project" value="UniProtKB-KW"/>
</dbReference>
<dbReference type="SUPFAM" id="SSF89796">
    <property type="entry name" value="CoA-transferase family III (CaiB/BaiF)"/>
    <property type="match status" value="1"/>
</dbReference>
<proteinExistence type="predicted"/>
<dbReference type="InterPro" id="IPR023606">
    <property type="entry name" value="CoA-Trfase_III_dom_1_sf"/>
</dbReference>
<dbReference type="InterPro" id="IPR044855">
    <property type="entry name" value="CoA-Trfase_III_dom3_sf"/>
</dbReference>
<protein>
    <submittedName>
        <fullName evidence="1">CoA transferase</fullName>
    </submittedName>
</protein>
<keyword evidence="2" id="KW-1185">Reference proteome</keyword>
<sequence length="405" mass="45071">MKLPLEGFTVIELGTHVVVPNAGRFLADWGADVIKVEAPAGEEWRKVGPSYCTPMTDEENPLFQEQNANKRLIALNLKSGEGKAVFLRMVAKADVFMSNVRMRSLTKMGLDYETLRQLNPTLIYAHFTGYGTEGAEASKPGFDMSSFWARCGAMRDWSDPEGFPFKPPGGFGDAATSAAFTTGILAAIIGRQNSGKGTFVTSSLHACGLWYNQTGILSAQYGNQYPPSPKEARNPFTHIYQCGDGEYLITTVPNYDANFNRVMEAMGLEQYCDDPRYCRRTPQGLFAGDNLRDFISILNVRFMEKSRDEWMETFARADIACERLLHQRDVVDDRQAWDNGCLHRVDYPASGMSAAFPTVPVRFSEYPVSGMRMSGAVGRDTCEVLEEYGYSKAEIQSMQRDGAVL</sequence>
<dbReference type="InterPro" id="IPR050509">
    <property type="entry name" value="CoA-transferase_III"/>
</dbReference>
<dbReference type="PANTHER" id="PTHR48228">
    <property type="entry name" value="SUCCINYL-COA--D-CITRAMALATE COA-TRANSFERASE"/>
    <property type="match status" value="1"/>
</dbReference>
<dbReference type="Pfam" id="PF02515">
    <property type="entry name" value="CoA_transf_3"/>
    <property type="match status" value="1"/>
</dbReference>
<reference evidence="1" key="1">
    <citation type="submission" date="2020-08" db="EMBL/GenBank/DDBJ databases">
        <title>Genome public.</title>
        <authorList>
            <person name="Liu C."/>
            <person name="Sun Q."/>
        </authorList>
    </citation>
    <scope>NUCLEOTIDE SEQUENCE</scope>
    <source>
        <strain evidence="1">NSJ-52</strain>
    </source>
</reference>
<accession>A0A8J6MCJ1</accession>
<dbReference type="Proteomes" id="UP000607645">
    <property type="component" value="Unassembled WGS sequence"/>
</dbReference>
<keyword evidence="1" id="KW-0808">Transferase</keyword>
<dbReference type="Gene3D" id="3.40.50.10540">
    <property type="entry name" value="Crotonobetainyl-coa:carnitine coa-transferase, domain 1"/>
    <property type="match status" value="1"/>
</dbReference>
<dbReference type="Gene3D" id="3.30.1540.10">
    <property type="entry name" value="formyl-coa transferase, domain 3"/>
    <property type="match status" value="1"/>
</dbReference>
<dbReference type="RefSeq" id="WP_155147911.1">
    <property type="nucleotide sequence ID" value="NZ_JACOPQ010000003.1"/>
</dbReference>
<name>A0A8J6MCJ1_9FIRM</name>
<comment type="caution">
    <text evidence="1">The sequence shown here is derived from an EMBL/GenBank/DDBJ whole genome shotgun (WGS) entry which is preliminary data.</text>
</comment>
<dbReference type="InterPro" id="IPR003673">
    <property type="entry name" value="CoA-Trfase_fam_III"/>
</dbReference>